<dbReference type="InterPro" id="IPR016024">
    <property type="entry name" value="ARM-type_fold"/>
</dbReference>
<dbReference type="PANTHER" id="PTHR10170:SF10">
    <property type="entry name" value="HUNTINGTIN"/>
    <property type="match status" value="1"/>
</dbReference>
<dbReference type="GO" id="GO:0005737">
    <property type="term" value="C:cytoplasm"/>
    <property type="evidence" value="ECO:0007669"/>
    <property type="project" value="UniProtKB-SubCell"/>
</dbReference>
<comment type="subcellular location">
    <subcellularLocation>
        <location evidence="2">Cytoplasm</location>
    </subcellularLocation>
    <subcellularLocation>
        <location evidence="1">Nucleus</location>
    </subcellularLocation>
</comment>
<dbReference type="InterPro" id="IPR024613">
    <property type="entry name" value="Huntingtin_N_HEAT_rpt-2"/>
</dbReference>
<dbReference type="WBParaSite" id="Minc3s00020g01297">
    <property type="protein sequence ID" value="Minc3s00020g01297"/>
    <property type="gene ID" value="Minc3s00020g01297"/>
</dbReference>
<evidence type="ECO:0000313" key="6">
    <source>
        <dbReference type="Proteomes" id="UP000887563"/>
    </source>
</evidence>
<proteinExistence type="predicted"/>
<dbReference type="InterPro" id="IPR048411">
    <property type="entry name" value="Htt_N_HEAT_rpt-1"/>
</dbReference>
<dbReference type="Pfam" id="PF20927">
    <property type="entry name" value="Htt_C-HEAT"/>
    <property type="match status" value="1"/>
</dbReference>
<dbReference type="Pfam" id="PF12372">
    <property type="entry name" value="Htt_N-HEAT"/>
    <property type="match status" value="1"/>
</dbReference>
<organism evidence="6 7">
    <name type="scientific">Meloidogyne incognita</name>
    <name type="common">Southern root-knot nematode worm</name>
    <name type="synonym">Oxyuris incognita</name>
    <dbReference type="NCBI Taxonomy" id="6306"/>
    <lineage>
        <taxon>Eukaryota</taxon>
        <taxon>Metazoa</taxon>
        <taxon>Ecdysozoa</taxon>
        <taxon>Nematoda</taxon>
        <taxon>Chromadorea</taxon>
        <taxon>Rhabditida</taxon>
        <taxon>Tylenchina</taxon>
        <taxon>Tylenchomorpha</taxon>
        <taxon>Tylenchoidea</taxon>
        <taxon>Meloidogynidae</taxon>
        <taxon>Meloidogyninae</taxon>
        <taxon>Meloidogyne</taxon>
        <taxon>Meloidogyne incognita group</taxon>
    </lineage>
</organism>
<dbReference type="Pfam" id="PF20926">
    <property type="entry name" value="Htt_N-HEAT_1"/>
    <property type="match status" value="1"/>
</dbReference>
<reference evidence="7" key="1">
    <citation type="submission" date="2022-11" db="UniProtKB">
        <authorList>
            <consortium name="WormBaseParasite"/>
        </authorList>
    </citation>
    <scope>IDENTIFICATION</scope>
</reference>
<dbReference type="PANTHER" id="PTHR10170">
    <property type="entry name" value="HUNTINGTON DISEASE PROTEIN"/>
    <property type="match status" value="1"/>
</dbReference>
<evidence type="ECO:0000256" key="3">
    <source>
        <dbReference type="ARBA" id="ARBA00022490"/>
    </source>
</evidence>
<dbReference type="Proteomes" id="UP000887563">
    <property type="component" value="Unplaced"/>
</dbReference>
<feature type="region of interest" description="Disordered" evidence="5">
    <location>
        <begin position="2763"/>
        <end position="2786"/>
    </location>
</feature>
<dbReference type="GO" id="GO:0005634">
    <property type="term" value="C:nucleus"/>
    <property type="evidence" value="ECO:0007669"/>
    <property type="project" value="UniProtKB-SubCell"/>
</dbReference>
<dbReference type="SUPFAM" id="SSF48371">
    <property type="entry name" value="ARM repeat"/>
    <property type="match status" value="1"/>
</dbReference>
<evidence type="ECO:0000256" key="5">
    <source>
        <dbReference type="SAM" id="MobiDB-lite"/>
    </source>
</evidence>
<evidence type="ECO:0000256" key="1">
    <source>
        <dbReference type="ARBA" id="ARBA00004123"/>
    </source>
</evidence>
<feature type="compositionally biased region" description="Polar residues" evidence="5">
    <location>
        <begin position="2769"/>
        <end position="2786"/>
    </location>
</feature>
<accession>A0A914KKU6</accession>
<keyword evidence="4" id="KW-0539">Nucleus</keyword>
<evidence type="ECO:0000313" key="7">
    <source>
        <dbReference type="WBParaSite" id="Minc3s00020g01297"/>
    </source>
</evidence>
<name>A0A914KKU6_MELIC</name>
<dbReference type="InterPro" id="IPR048413">
    <property type="entry name" value="Htt_C-HEAT_rpt"/>
</dbReference>
<evidence type="ECO:0000256" key="4">
    <source>
        <dbReference type="ARBA" id="ARBA00023242"/>
    </source>
</evidence>
<evidence type="ECO:0000256" key="2">
    <source>
        <dbReference type="ARBA" id="ARBA00004496"/>
    </source>
</evidence>
<keyword evidence="6" id="KW-1185">Reference proteome</keyword>
<dbReference type="InterPro" id="IPR028426">
    <property type="entry name" value="Huntingtin_fam"/>
</dbReference>
<sequence length="2943" mass="338052">MGSYSERLDQSLKILENVSFDSTDAKLHSTLPSKSRRSPKISFECEKHALSELSILLTNLDSLGAVGNQQISREKLSRAISVLFQFINHPEQSLRFLADQILDEIFRKFVLKFQAPKVIAYLLTELDKKKSPGRLICSILQRLSWVAVYTRAQRAEVYNAHFLCGMIQCIQSQDDSIQQAIQRYFPVIFDYFGPFISASHTERATELFNATMKNLSSGGVKNRAASTVISCLAKFVPSILHKSFYQLSDIILQGGDDDEQHQHELAGALNTLSFILPFVLENMNQNLAFMLKKLLCRVLCCLYSRGNEVVLASLEFLQKFVSKHQQFRDSIQQLAQFDPLFVQMLGSAERSSLKSDIYCVDEQRPSCSKCFEKELEEVETMSCFSMRTGYSLSRPASAWNSLQDLLAEQKMLGLNLDEQASDEPEQRRKTVDDAEENYQKIDENLLENDDNVSVSSAELFVDPLMNCLHQQQKSIGNSSWSLSQKSKNLKSNDGTLSMRTRTNTTSGLLTPISIISRSVGQKSFEDQQYTSSAVSSEENQGILEFLPDNFCNTGVNFWIYSSLFVAKNFLLAGKGRIRSNREIRVSQKIIALNYISDSLLMENSTIHQPIFDSDGQQYSLLDLHLYIGNDDDNLAIASLNFFFNVEKCCFFNDPSQFAKLFVEKSKLIWYLKKTLHCQRNSNRLKGIFQIFINSISFLCSTESLLLASCEYAINADADIDYFRVKAVRVEFISKIKWSYTSPQIRQKLLNEFCRVFLVQLFDKDPRVQKATLDALPLFVLNIDLGHNTNIFAPFSLPHCLESHSPLPVIIGLTDKQHSFFQTKICDENFFFIFNKIYSLTMDQFFDKKSAFISALEVLINNFPQNYFSLINERTSRGITKESRSLTNSQKDEMPSVYSMFLLLLDFAENVICSLDEFGVVIRLITKLFSAISTILINQNSTLNNSSTLLQLWNLCQTNTENAQQPPKSKLPNTNCIERCLLLYLRTLNLFYSIVAEEKVRRHKLLLHRTGLIAEGFVSNAAFLLSNPSSLILPEKSDYFSTTAKSLLNTTSPNAKAINLSFLLGSSTSHGRRQLTSYSNSIVLTSLEMHLRNSYKSFLESLKPDLHSRFLDLFNSTMDGFCTFLEFADFSLIRPFIDELVIFLRILMDISPENSARLVSQLIKSAFNINYFSLRPIPSNPLCQPKIWEELTDCIKAAPLELFKFVQSFNTFVKFSHRSEFSSMLLEEMAGWMHSNRMKLPLVTIVDETQQEQMNRLLHQFEPFLSHLLKLYPLTNSNRTRKSILECIFILCLCNVRYELLDANGRFKSKIISQLKQLSPEDAPILPSMFIFVLLVVRVRCLKFSEIGLVIEQLFSRMDHKICYWSLEAFKIIIFDILSQCSRKSRISEDHKRILMLLKDGLLKIFSMTFQFFPEASAEVWICLLHAFRDHFDSESLSIMSLDFITHYLKFYEKMAVSGGEFATPQNSPTRETTPQIDANEQYSFLNGHSSIKSNLLPNPTRQLFLHSALISQCIVSTEFKIDNFLNCLNGLLKQLVNDSEIFNNSHINLALHICPLIFVLFNHIDEEKLLNFWEAQKLDLIEENINSKNLEELPKKVETTYTDFIAKSIVHLLFRIENYICSETFIANDGDLQASKNHICHFDSQATLLFLIFTIQQTIKSAKSSHLSSSLKKHLCISYTSLSKNVYVKLAHISPSIWSFWMNLQFIVSNEISFGDFDALPSKCKSFLVQLLYLKIFAIETESDAETLFISILDSLKLSSSKADFLLEFLRTRDEKMFKKCLNKLPKRILASIEMELIQVFCQNWGEDVFIPNIELSSLIPRLFCILAKSENQQIINLLTRINEIPEFNSYERFKVIWAHFSNKPEQTFTLPTCKFTSKEFSILHDNNVSITQFYKTLLLHAAMPDDFKQIIEGILTLSEEEIGGILEARPPWPLSKRFFECFFLVLIQSASNYDMLEDDNNYTQRIEKIIQVLFELLLNTKDKRKCFAAENVFILAKIDELWTCFRLQFSEQLFSSSSNLLERFLNGTFIQLFSSYYSNDEELPSEYFVALKLFFSLHDVKEYFARNDCRTLKSLLLFLTLLWEHVEQQIPHWKRLNIDKRHWPVQIEIVSEEVGSCIGDYWQEEEREELEEAIKKVFVLVQRIVFSLKNDLLKCEETNESFTALLANVSLFHRMALVPESALRLDWQLLISVNIEGNCFIPLIQIHLLNDYNVLQDFCFRIFSFGWSSRSQFEEYSMSLFGVLSSTPTTLTELQQRTESDGINAAHQQLSASSLAVEALSCVLLQSLLYPKPGDLVDSFFVVIHRKRGENYLFLDTEPGKIALRAKFLTNLLIENGQVSMSNQNLFIENLECVDSRPGKQYGLGQAALYHLWSVTGLLESSASKDVVEASTFYTTHDEAESSSLSPNELLNDECDTASSLRALFETFMHWLNSSGSISHLPLSILHSTLRSLSLLSDLFQEKAFYIQTFSTIKSLLANNPFLFTDPTCKGYSYYLLLKCASVLDWMELADSGEVSTAKYIEGIIHSGFLQQDDKFVQNCSLHGLLYLSQSLALDNLHNIMSISFDFVVKELKQLRQEGINSLDCFIFNQKLCWAFAFGILQEAVPLSNNSRDEFLQLVKLMFIDPHLPDWLKSVLTHGIESLVLHSCSYASNFRQIALEYFDTYQLQPGHLPYALSIYFTCAYRELNEGGEFTYAFNKSFGEDFLKILNIFSFFSNSPIESKVLSMYHLISDLISFVWAKEVVLECIWTVLMPPLTPIASPRKPTSLPVSSQNDTSDQRLSTDFSDPLQYPSESYSISDNKPLFPQQLILSKFDQFLVQLIFFILRRLYKTDKKVCYELLANFLIPKLMNRIENSAEMIKYLTLILLCSTTNNEANSKRVHFLFRSNPFDSEFFKAIFHSDYINKLIKDFLDEFDSSKLVEDQKRSELLEFFLSTLSINSI</sequence>
<protein>
    <submittedName>
        <fullName evidence="7">Uncharacterized protein</fullName>
    </submittedName>
</protein>
<keyword evidence="3" id="KW-0963">Cytoplasm</keyword>